<keyword evidence="2" id="KW-1185">Reference proteome</keyword>
<comment type="caution">
    <text evidence="1">The sequence shown here is derived from an EMBL/GenBank/DDBJ whole genome shotgun (WGS) entry which is preliminary data.</text>
</comment>
<accession>A0AC61RXE1</accession>
<dbReference type="EMBL" id="SRYA01000016">
    <property type="protein sequence ID" value="TGY96449.1"/>
    <property type="molecule type" value="Genomic_DNA"/>
</dbReference>
<gene>
    <name evidence="1" type="ORF">E5329_09615</name>
</gene>
<name>A0AC61RXE1_9FIRM</name>
<dbReference type="Proteomes" id="UP000304953">
    <property type="component" value="Unassembled WGS sequence"/>
</dbReference>
<organism evidence="1 2">
    <name type="scientific">Petralouisia muris</name>
    <dbReference type="NCBI Taxonomy" id="3032872"/>
    <lineage>
        <taxon>Bacteria</taxon>
        <taxon>Bacillati</taxon>
        <taxon>Bacillota</taxon>
        <taxon>Clostridia</taxon>
        <taxon>Lachnospirales</taxon>
        <taxon>Lachnospiraceae</taxon>
        <taxon>Petralouisia</taxon>
    </lineage>
</organism>
<reference evidence="1" key="1">
    <citation type="submission" date="2019-04" db="EMBL/GenBank/DDBJ databases">
        <title>Microbes associate with the intestines of laboratory mice.</title>
        <authorList>
            <person name="Navarre W."/>
            <person name="Wong E."/>
            <person name="Huang K."/>
            <person name="Tropini C."/>
            <person name="Ng K."/>
            <person name="Yu B."/>
        </authorList>
    </citation>
    <scope>NUCLEOTIDE SEQUENCE</scope>
    <source>
        <strain evidence="1">NM01_1-7b</strain>
    </source>
</reference>
<evidence type="ECO:0000313" key="1">
    <source>
        <dbReference type="EMBL" id="TGY96449.1"/>
    </source>
</evidence>
<protein>
    <submittedName>
        <fullName evidence="1">Uncharacterized protein</fullName>
    </submittedName>
</protein>
<proteinExistence type="predicted"/>
<evidence type="ECO:0000313" key="2">
    <source>
        <dbReference type="Proteomes" id="UP000304953"/>
    </source>
</evidence>
<sequence length="148" mass="16890">MRYFEDIKTGECYDLGSQTIDKSEMMEFAKKYNRSYLHTNESVMKESRYKDVIAPGMYTFSIPWATFIDTDIFEGGEVGGTETTVQWFMGVYAGDTLTSEAVVKEVSDSGHTLGLVTVEIKTVNQDQKMVLRSINKILVRKRKEKISE</sequence>